<comment type="catalytic activity">
    <reaction evidence="15">
        <text>a very-long-chain 2,3-saturated fatty acyl-CoA + NADP(+) = a very-long-chain (2E)-enoyl-CoA + NADPH + H(+)</text>
        <dbReference type="Rhea" id="RHEA:14473"/>
        <dbReference type="ChEBI" id="CHEBI:15378"/>
        <dbReference type="ChEBI" id="CHEBI:57783"/>
        <dbReference type="ChEBI" id="CHEBI:58349"/>
        <dbReference type="ChEBI" id="CHEBI:83724"/>
        <dbReference type="ChEBI" id="CHEBI:83728"/>
        <dbReference type="EC" id="1.3.1.93"/>
    </reaction>
</comment>
<keyword evidence="10 17" id="KW-1133">Transmembrane helix</keyword>
<accession>A0AAN7V2Y5</accession>
<evidence type="ECO:0000256" key="2">
    <source>
        <dbReference type="ARBA" id="ARBA00005194"/>
    </source>
</evidence>
<dbReference type="GO" id="GO:0005789">
    <property type="term" value="C:endoplasmic reticulum membrane"/>
    <property type="evidence" value="ECO:0007669"/>
    <property type="project" value="UniProtKB-SubCell"/>
</dbReference>
<dbReference type="InterPro" id="IPR001104">
    <property type="entry name" value="3-oxo-5_a-steroid_4-DH_C"/>
</dbReference>
<name>A0AAN7V2Y5_9COLE</name>
<evidence type="ECO:0000256" key="1">
    <source>
        <dbReference type="ARBA" id="ARBA00004477"/>
    </source>
</evidence>
<dbReference type="GO" id="GO:0102758">
    <property type="term" value="F:very-long-chain enoyl-CoA reductase activity"/>
    <property type="evidence" value="ECO:0007669"/>
    <property type="project" value="UniProtKB-EC"/>
</dbReference>
<keyword evidence="20" id="KW-1185">Reference proteome</keyword>
<dbReference type="InterPro" id="IPR039357">
    <property type="entry name" value="SRD5A/TECR"/>
</dbReference>
<comment type="function">
    <text evidence="16">Catalyzes the last of the four reactions of the long-chain fatty acids elongation cycle. This endoplasmic reticulum-bound enzymatic process, allows the addition of 2 carbons to the chain of long- and very long-chain fatty acids/VLCFAs per cycle. This enzyme reduces the trans-2,3-enoyl-CoA fatty acid intermediate to an acyl-CoA that can be further elongated by entering a new cycle of elongation. Thereby, it participates in the production of VLCFAs of different chain lengths that are involved in multiple biological processes as precursors of membrane lipids and lipid mediators.</text>
</comment>
<dbReference type="Pfam" id="PF02544">
    <property type="entry name" value="Steroid_dh"/>
    <property type="match status" value="1"/>
</dbReference>
<keyword evidence="8" id="KW-0276">Fatty acid metabolism</keyword>
<feature type="transmembrane region" description="Helical" evidence="17">
    <location>
        <begin position="80"/>
        <end position="100"/>
    </location>
</feature>
<keyword evidence="9" id="KW-0521">NADP</keyword>
<evidence type="ECO:0000256" key="14">
    <source>
        <dbReference type="ARBA" id="ARBA00023160"/>
    </source>
</evidence>
<keyword evidence="14" id="KW-0275">Fatty acid biosynthesis</keyword>
<evidence type="ECO:0000256" key="15">
    <source>
        <dbReference type="ARBA" id="ARBA00051495"/>
    </source>
</evidence>
<protein>
    <recommendedName>
        <fullName evidence="4">very-long-chain enoyl-CoA reductase</fullName>
        <ecNumber evidence="4">1.3.1.93</ecNumber>
    </recommendedName>
</protein>
<dbReference type="Gene3D" id="1.20.120.1630">
    <property type="match status" value="1"/>
</dbReference>
<feature type="transmembrane region" description="Helical" evidence="17">
    <location>
        <begin position="184"/>
        <end position="207"/>
    </location>
</feature>
<dbReference type="Proteomes" id="UP001329430">
    <property type="component" value="Chromosome 9"/>
</dbReference>
<comment type="caution">
    <text evidence="19">The sequence shown here is derived from an EMBL/GenBank/DDBJ whole genome shotgun (WGS) entry which is preliminary data.</text>
</comment>
<evidence type="ECO:0000256" key="17">
    <source>
        <dbReference type="SAM" id="Phobius"/>
    </source>
</evidence>
<dbReference type="PANTHER" id="PTHR10556:SF28">
    <property type="entry name" value="VERY-LONG-CHAIN ENOYL-COA REDUCTASE"/>
    <property type="match status" value="1"/>
</dbReference>
<dbReference type="PANTHER" id="PTHR10556">
    <property type="entry name" value="3-OXO-5-ALPHA-STEROID 4-DEHYDROGENASE"/>
    <property type="match status" value="1"/>
</dbReference>
<comment type="pathway">
    <text evidence="2">Lipid metabolism; fatty acid biosynthesis.</text>
</comment>
<evidence type="ECO:0000256" key="8">
    <source>
        <dbReference type="ARBA" id="ARBA00022832"/>
    </source>
</evidence>
<evidence type="ECO:0000256" key="10">
    <source>
        <dbReference type="ARBA" id="ARBA00022989"/>
    </source>
</evidence>
<reference evidence="19 20" key="1">
    <citation type="journal article" date="2024" name="Insects">
        <title>An Improved Chromosome-Level Genome Assembly of the Firefly Pyrocoelia pectoralis.</title>
        <authorList>
            <person name="Fu X."/>
            <person name="Meyer-Rochow V.B."/>
            <person name="Ballantyne L."/>
            <person name="Zhu X."/>
        </authorList>
    </citation>
    <scope>NUCLEOTIDE SEQUENCE [LARGE SCALE GENOMIC DNA]</scope>
    <source>
        <strain evidence="19">XCY_ONT2</strain>
    </source>
</reference>
<dbReference type="EMBL" id="JAVRBK010000009">
    <property type="protein sequence ID" value="KAK5639069.1"/>
    <property type="molecule type" value="Genomic_DNA"/>
</dbReference>
<organism evidence="19 20">
    <name type="scientific">Pyrocoelia pectoralis</name>
    <dbReference type="NCBI Taxonomy" id="417401"/>
    <lineage>
        <taxon>Eukaryota</taxon>
        <taxon>Metazoa</taxon>
        <taxon>Ecdysozoa</taxon>
        <taxon>Arthropoda</taxon>
        <taxon>Hexapoda</taxon>
        <taxon>Insecta</taxon>
        <taxon>Pterygota</taxon>
        <taxon>Neoptera</taxon>
        <taxon>Endopterygota</taxon>
        <taxon>Coleoptera</taxon>
        <taxon>Polyphaga</taxon>
        <taxon>Elateriformia</taxon>
        <taxon>Elateroidea</taxon>
        <taxon>Lampyridae</taxon>
        <taxon>Lampyrinae</taxon>
        <taxon>Pyrocoelia</taxon>
    </lineage>
</organism>
<evidence type="ECO:0000256" key="9">
    <source>
        <dbReference type="ARBA" id="ARBA00022857"/>
    </source>
</evidence>
<dbReference type="AlphaFoldDB" id="A0AAN7V2Y5"/>
<keyword evidence="5" id="KW-0444">Lipid biosynthesis</keyword>
<keyword evidence="13 17" id="KW-0472">Membrane</keyword>
<proteinExistence type="inferred from homology"/>
<keyword evidence="7" id="KW-0256">Endoplasmic reticulum</keyword>
<keyword evidence="11" id="KW-0560">Oxidoreductase</keyword>
<evidence type="ECO:0000313" key="19">
    <source>
        <dbReference type="EMBL" id="KAK5639069.1"/>
    </source>
</evidence>
<evidence type="ECO:0000259" key="18">
    <source>
        <dbReference type="Pfam" id="PF02544"/>
    </source>
</evidence>
<evidence type="ECO:0000256" key="12">
    <source>
        <dbReference type="ARBA" id="ARBA00023098"/>
    </source>
</evidence>
<dbReference type="GO" id="GO:0042761">
    <property type="term" value="P:very long-chain fatty acid biosynthetic process"/>
    <property type="evidence" value="ECO:0007669"/>
    <property type="project" value="TreeGrafter"/>
</dbReference>
<evidence type="ECO:0000256" key="7">
    <source>
        <dbReference type="ARBA" id="ARBA00022824"/>
    </source>
</evidence>
<evidence type="ECO:0000256" key="6">
    <source>
        <dbReference type="ARBA" id="ARBA00022692"/>
    </source>
</evidence>
<feature type="transmembrane region" description="Helical" evidence="17">
    <location>
        <begin position="244"/>
        <end position="275"/>
    </location>
</feature>
<dbReference type="Gene3D" id="3.10.20.90">
    <property type="entry name" value="Phosphatidylinositol 3-kinase Catalytic Subunit, Chain A, domain 1"/>
    <property type="match status" value="1"/>
</dbReference>
<dbReference type="EC" id="1.3.1.93" evidence="4"/>
<evidence type="ECO:0000256" key="5">
    <source>
        <dbReference type="ARBA" id="ARBA00022516"/>
    </source>
</evidence>
<evidence type="ECO:0000256" key="4">
    <source>
        <dbReference type="ARBA" id="ARBA00012530"/>
    </source>
</evidence>
<evidence type="ECO:0000256" key="13">
    <source>
        <dbReference type="ARBA" id="ARBA00023136"/>
    </source>
</evidence>
<comment type="subcellular location">
    <subcellularLocation>
        <location evidence="1">Endoplasmic reticulum membrane</location>
        <topology evidence="1">Multi-pass membrane protein</topology>
    </subcellularLocation>
</comment>
<keyword evidence="6 17" id="KW-0812">Transmembrane</keyword>
<keyword evidence="12" id="KW-0443">Lipid metabolism</keyword>
<comment type="similarity">
    <text evidence="3">Belongs to the steroid 5-alpha reductase family.</text>
</comment>
<gene>
    <name evidence="19" type="ORF">RI129_011561</name>
</gene>
<evidence type="ECO:0000313" key="20">
    <source>
        <dbReference type="Proteomes" id="UP001329430"/>
    </source>
</evidence>
<dbReference type="PROSITE" id="PS50244">
    <property type="entry name" value="S5A_REDUCTASE"/>
    <property type="match status" value="1"/>
</dbReference>
<evidence type="ECO:0000256" key="16">
    <source>
        <dbReference type="ARBA" id="ARBA00058640"/>
    </source>
</evidence>
<sequence length="300" mass="34491">MPEFEVYTTTNRSLGKITVPLTGTVKDIKTEISKLRHKMNINRQSIRNAIKGKDIKSNTAVTSSNFKDGKVYVKDLGPQISWSFVFLCEYLGPFVVYLIFTTRPWLFYGSPNNFQPMSTTAKIAAVCWSFHYAKRVLETIFVHRFSNATMPLFNLFKNCSYYWGFTAYVAYHVNHPLFTPPPHLVMLLGLAIFMLCELGNLSTHLLFRNLRPAGTTVRKIPKPDGNPFNFLFNYVSCPNYTYEVAAWIGFSIMTSCLPAAFFAFIGLGQMTLWALTKDRNYRKEFPDYPKRRKAIIPFIL</sequence>
<evidence type="ECO:0000256" key="3">
    <source>
        <dbReference type="ARBA" id="ARBA00007742"/>
    </source>
</evidence>
<dbReference type="FunFam" id="1.20.120.1630:FF:000010">
    <property type="entry name" value="Steroid alpha reductase family protein"/>
    <property type="match status" value="1"/>
</dbReference>
<evidence type="ECO:0000256" key="11">
    <source>
        <dbReference type="ARBA" id="ARBA00023002"/>
    </source>
</evidence>
<feature type="domain" description="3-oxo-5-alpha-steroid 4-dehydrogenase C-terminal" evidence="18">
    <location>
        <begin position="149"/>
        <end position="300"/>
    </location>
</feature>